<dbReference type="EMBL" id="LCMA01000003">
    <property type="protein sequence ID" value="KKU27187.1"/>
    <property type="molecule type" value="Genomic_DNA"/>
</dbReference>
<dbReference type="GO" id="GO:0005840">
    <property type="term" value="C:ribosome"/>
    <property type="evidence" value="ECO:0007669"/>
    <property type="project" value="UniProtKB-KW"/>
</dbReference>
<organism evidence="5 6">
    <name type="scientific">Candidatus Magasanikbacteria bacterium GW2011_GWA2_46_17</name>
    <dbReference type="NCBI Taxonomy" id="1619042"/>
    <lineage>
        <taxon>Bacteria</taxon>
        <taxon>Candidatus Magasanikiibacteriota</taxon>
    </lineage>
</organism>
<dbReference type="SUPFAM" id="SSF52161">
    <property type="entry name" value="Ribosomal protein L13"/>
    <property type="match status" value="1"/>
</dbReference>
<dbReference type="PANTHER" id="PTHR11545:SF2">
    <property type="entry name" value="LARGE RIBOSOMAL SUBUNIT PROTEIN UL13M"/>
    <property type="match status" value="1"/>
</dbReference>
<evidence type="ECO:0000313" key="6">
    <source>
        <dbReference type="Proteomes" id="UP000034175"/>
    </source>
</evidence>
<comment type="similarity">
    <text evidence="1">Belongs to the universal ribosomal protein uL13 family.</text>
</comment>
<dbReference type="PIRSF" id="PIRSF002181">
    <property type="entry name" value="Ribosomal_L13"/>
    <property type="match status" value="1"/>
</dbReference>
<dbReference type="InterPro" id="IPR005822">
    <property type="entry name" value="Ribosomal_uL13"/>
</dbReference>
<dbReference type="Proteomes" id="UP000034175">
    <property type="component" value="Unassembled WGS sequence"/>
</dbReference>
<dbReference type="InterPro" id="IPR005823">
    <property type="entry name" value="Ribosomal_uL13_bac-type"/>
</dbReference>
<dbReference type="GO" id="GO:0003735">
    <property type="term" value="F:structural constituent of ribosome"/>
    <property type="evidence" value="ECO:0007669"/>
    <property type="project" value="InterPro"/>
</dbReference>
<proteinExistence type="inferred from homology"/>
<evidence type="ECO:0000256" key="1">
    <source>
        <dbReference type="ARBA" id="ARBA00006227"/>
    </source>
</evidence>
<protein>
    <recommendedName>
        <fullName evidence="4">50S ribosomal protein L13</fullName>
    </recommendedName>
</protein>
<dbReference type="GO" id="GO:1990904">
    <property type="term" value="C:ribonucleoprotein complex"/>
    <property type="evidence" value="ECO:0007669"/>
    <property type="project" value="UniProtKB-KW"/>
</dbReference>
<keyword evidence="3" id="KW-0687">Ribonucleoprotein</keyword>
<dbReference type="Pfam" id="PF00572">
    <property type="entry name" value="Ribosomal_L13"/>
    <property type="match status" value="1"/>
</dbReference>
<dbReference type="CDD" id="cd00392">
    <property type="entry name" value="Ribosomal_L13"/>
    <property type="match status" value="1"/>
</dbReference>
<evidence type="ECO:0000256" key="3">
    <source>
        <dbReference type="ARBA" id="ARBA00023274"/>
    </source>
</evidence>
<accession>A0A0G1P3M5</accession>
<dbReference type="GO" id="GO:0017148">
    <property type="term" value="P:negative regulation of translation"/>
    <property type="evidence" value="ECO:0007669"/>
    <property type="project" value="TreeGrafter"/>
</dbReference>
<dbReference type="Gene3D" id="3.90.1180.10">
    <property type="entry name" value="Ribosomal protein L13"/>
    <property type="match status" value="1"/>
</dbReference>
<evidence type="ECO:0000256" key="4">
    <source>
        <dbReference type="ARBA" id="ARBA00035499"/>
    </source>
</evidence>
<reference evidence="5 6" key="1">
    <citation type="journal article" date="2015" name="Nature">
        <title>rRNA introns, odd ribosomes, and small enigmatic genomes across a large radiation of phyla.</title>
        <authorList>
            <person name="Brown C.T."/>
            <person name="Hug L.A."/>
            <person name="Thomas B.C."/>
            <person name="Sharon I."/>
            <person name="Castelle C.J."/>
            <person name="Singh A."/>
            <person name="Wilkins M.J."/>
            <person name="Williams K.H."/>
            <person name="Banfield J.F."/>
        </authorList>
    </citation>
    <scope>NUCLEOTIDE SEQUENCE [LARGE SCALE GENOMIC DNA]</scope>
</reference>
<dbReference type="PANTHER" id="PTHR11545">
    <property type="entry name" value="RIBOSOMAL PROTEIN L13"/>
    <property type="match status" value="1"/>
</dbReference>
<evidence type="ECO:0000256" key="2">
    <source>
        <dbReference type="ARBA" id="ARBA00022980"/>
    </source>
</evidence>
<sequence>MAKQSEYTIDATGKSLGRVASLAAKTLMGKTEPSYTPHIPSQVKVTVSNVSKLVVTERKDLGKKYTTYSGYPGGLKTEALGKLRVRKGHAEPLRRAIQRMLPRNTMLVGRMKNLKITL</sequence>
<keyword evidence="2 5" id="KW-0689">Ribosomal protein</keyword>
<evidence type="ECO:0000313" key="5">
    <source>
        <dbReference type="EMBL" id="KKU27187.1"/>
    </source>
</evidence>
<name>A0A0G1P3M5_9BACT</name>
<comment type="caution">
    <text evidence="5">The sequence shown here is derived from an EMBL/GenBank/DDBJ whole genome shotgun (WGS) entry which is preliminary data.</text>
</comment>
<dbReference type="GO" id="GO:0003729">
    <property type="term" value="F:mRNA binding"/>
    <property type="evidence" value="ECO:0007669"/>
    <property type="project" value="TreeGrafter"/>
</dbReference>
<dbReference type="GO" id="GO:0006412">
    <property type="term" value="P:translation"/>
    <property type="evidence" value="ECO:0007669"/>
    <property type="project" value="InterPro"/>
</dbReference>
<dbReference type="AlphaFoldDB" id="A0A0G1P3M5"/>
<dbReference type="InterPro" id="IPR036899">
    <property type="entry name" value="Ribosomal_uL13_sf"/>
</dbReference>
<gene>
    <name evidence="5" type="ORF">UX39_C0003G0026</name>
</gene>